<name>A0ABS6X396_9BACT</name>
<protein>
    <recommendedName>
        <fullName evidence="3">Thioredoxin-like fold domain-containing protein</fullName>
    </recommendedName>
</protein>
<organism evidence="1 2">
    <name type="scientific">Hymenobacter profundi</name>
    <dbReference type="NCBI Taxonomy" id="1982110"/>
    <lineage>
        <taxon>Bacteria</taxon>
        <taxon>Pseudomonadati</taxon>
        <taxon>Bacteroidota</taxon>
        <taxon>Cytophagia</taxon>
        <taxon>Cytophagales</taxon>
        <taxon>Hymenobacteraceae</taxon>
        <taxon>Hymenobacter</taxon>
    </lineage>
</organism>
<dbReference type="Proteomes" id="UP000826188">
    <property type="component" value="Unassembled WGS sequence"/>
</dbReference>
<accession>A0ABS6X396</accession>
<keyword evidence="2" id="KW-1185">Reference proteome</keyword>
<evidence type="ECO:0000313" key="1">
    <source>
        <dbReference type="EMBL" id="MBW3130313.1"/>
    </source>
</evidence>
<reference evidence="1 2" key="1">
    <citation type="submission" date="2021-07" db="EMBL/GenBank/DDBJ databases">
        <title>Hymenobacter profundi sp. nov., isolated from deep-sea water.</title>
        <authorList>
            <person name="Kim M.K."/>
        </authorList>
    </citation>
    <scope>NUCLEOTIDE SEQUENCE [LARGE SCALE GENOMIC DNA]</scope>
    <source>
        <strain evidence="1 2">M2</strain>
    </source>
</reference>
<dbReference type="EMBL" id="JAHWGL010000089">
    <property type="protein sequence ID" value="MBW3130313.1"/>
    <property type="molecule type" value="Genomic_DNA"/>
</dbReference>
<comment type="caution">
    <text evidence="1">The sequence shown here is derived from an EMBL/GenBank/DDBJ whole genome shotgun (WGS) entry which is preliminary data.</text>
</comment>
<sequence length="47" mass="5240">MKGPNGEDMQRFGIKVIPANLLVDETGKIVAVDISYLKLKRKLQQAL</sequence>
<gene>
    <name evidence="1" type="ORF">KYK14_17250</name>
</gene>
<evidence type="ECO:0000313" key="2">
    <source>
        <dbReference type="Proteomes" id="UP000826188"/>
    </source>
</evidence>
<proteinExistence type="predicted"/>
<dbReference type="RefSeq" id="WP_219160548.1">
    <property type="nucleotide sequence ID" value="NZ_JAHWGL010000089.1"/>
</dbReference>
<evidence type="ECO:0008006" key="3">
    <source>
        <dbReference type="Google" id="ProtNLM"/>
    </source>
</evidence>